<accession>A0A7G9WG73</accession>
<dbReference type="Pfam" id="PF09693">
    <property type="entry name" value="Phage_XkdX"/>
    <property type="match status" value="1"/>
</dbReference>
<reference evidence="1 2" key="1">
    <citation type="submission" date="2020-08" db="EMBL/GenBank/DDBJ databases">
        <authorList>
            <person name="Ren C."/>
            <person name="Gu Y."/>
            <person name="Xu Y."/>
        </authorList>
    </citation>
    <scope>NUCLEOTIDE SEQUENCE [LARGE SCALE GENOMIC DNA]</scope>
    <source>
        <strain evidence="1 2">LBM18003</strain>
    </source>
</reference>
<evidence type="ECO:0000313" key="2">
    <source>
        <dbReference type="Proteomes" id="UP000516046"/>
    </source>
</evidence>
<sequence>MEWWTCAYNWGWADKALLKTVVGYGGLTAEQYKTITGEDYTGTAA</sequence>
<keyword evidence="2" id="KW-1185">Reference proteome</keyword>
<proteinExistence type="predicted"/>
<dbReference type="RefSeq" id="WP_212506749.1">
    <property type="nucleotide sequence ID" value="NZ_CP060696.1"/>
</dbReference>
<dbReference type="EMBL" id="CP060696">
    <property type="protein sequence ID" value="QNO17685.1"/>
    <property type="molecule type" value="Genomic_DNA"/>
</dbReference>
<dbReference type="Proteomes" id="UP000516046">
    <property type="component" value="Chromosome"/>
</dbReference>
<gene>
    <name evidence="1" type="ORF">H6X83_12265</name>
</gene>
<evidence type="ECO:0000313" key="1">
    <source>
        <dbReference type="EMBL" id="QNO17685.1"/>
    </source>
</evidence>
<dbReference type="AlphaFoldDB" id="A0A7G9WG73"/>
<dbReference type="InterPro" id="IPR010022">
    <property type="entry name" value="XkdX"/>
</dbReference>
<protein>
    <submittedName>
        <fullName evidence="1">XkdX family protein</fullName>
    </submittedName>
</protein>
<organism evidence="1 2">
    <name type="scientific">Caproicibacterium amylolyticum</name>
    <dbReference type="NCBI Taxonomy" id="2766537"/>
    <lineage>
        <taxon>Bacteria</taxon>
        <taxon>Bacillati</taxon>
        <taxon>Bacillota</taxon>
        <taxon>Clostridia</taxon>
        <taxon>Eubacteriales</taxon>
        <taxon>Oscillospiraceae</taxon>
        <taxon>Caproicibacterium</taxon>
    </lineage>
</organism>
<dbReference type="KEGG" id="caml:H6X83_12265"/>
<name>A0A7G9WG73_9FIRM</name>